<feature type="region of interest" description="Disordered" evidence="5">
    <location>
        <begin position="184"/>
        <end position="243"/>
    </location>
</feature>
<feature type="compositionally biased region" description="Basic and acidic residues" evidence="5">
    <location>
        <begin position="546"/>
        <end position="557"/>
    </location>
</feature>
<dbReference type="InterPro" id="IPR019786">
    <property type="entry name" value="Zinc_finger_PHD-type_CS"/>
</dbReference>
<dbReference type="EMBL" id="KL659312">
    <property type="protein sequence ID" value="KFA70044.1"/>
    <property type="molecule type" value="Genomic_DNA"/>
</dbReference>
<dbReference type="GO" id="GO:0008270">
    <property type="term" value="F:zinc ion binding"/>
    <property type="evidence" value="ECO:0007669"/>
    <property type="project" value="UniProtKB-KW"/>
</dbReference>
<feature type="compositionally biased region" description="Basic residues" evidence="5">
    <location>
        <begin position="219"/>
        <end position="231"/>
    </location>
</feature>
<feature type="region of interest" description="Disordered" evidence="5">
    <location>
        <begin position="428"/>
        <end position="704"/>
    </location>
</feature>
<dbReference type="AlphaFoldDB" id="A0A084R1F9"/>
<dbReference type="STRING" id="1283841.A0A084R1F9"/>
<keyword evidence="2 4" id="KW-0863">Zinc-finger</keyword>
<dbReference type="InterPro" id="IPR013083">
    <property type="entry name" value="Znf_RING/FYVE/PHD"/>
</dbReference>
<sequence>MSCGHQVASRQVHLLPFLPLPSFPKAVISLVCSSRNDSGEPDAQPPTPQRTPISNVLPSPVLDTPRATQGFSSNQATWPPHYAEDCSVFNSAPASLSATEGRCDFSPITPLEANFVRRKPQSAEGLAIEIATHPNYLTTSPGLPLPPVDPARRLASSPSSLIAPREYSARASSSESELLLHIPTRKTNHVPSSRSPGTTGQNPKHSTEQGQTITPPPSSHKRQRRSRRKLAPKSIMQDDQDGIHPDFTGSLQQDMASFVGTMEDMKTFGFPFSAPVTAPPNPWDSSYAFDFDLSLDNVVNNPAFLGGAVPPTQGAPMFPNWTGSFQSIPNTPVQPSLSRTNRGSQEAHNQVPSSQPGLSQEANLSPNTFATSIATSFAFPESQLSPHEAVNPGLLFHHPQPSALGTTIDQLGSSSAAELASMESRMASMMEANSRPSTARESKNSTVPNRASASSPIRSSARPGLGRSLSENRGRKVSTRNPLPTLAPAPSRPGSGGNASDADAARPIVRQSGRASPLKSQHRLSALASIPESSPQPKTRTSIRFTIDERGRARVESTNRGAGGALDRDHDGTRSSQDLARSDSWDLSESESTDDEPIVIPSRSTSFNASFALPDPRKPVGSIFHTSRRSISDRSTSTVEGHSARHNDADSEAETVANDRPNNADAYSEVQKLVKDRQKRPAHPSNTQPQHFSFRSSRDGMHGVSMSSNSGLAIDDHPIRCVCQRNGADEEDGFMIQCESCEMWLHGRCINITKRLMPRVYICAFCANTPNMRGGRMRDTRRHSAIGLTLASPLANKSMRSFR</sequence>
<feature type="compositionally biased region" description="Polar residues" evidence="5">
    <location>
        <begin position="189"/>
        <end position="213"/>
    </location>
</feature>
<evidence type="ECO:0000256" key="3">
    <source>
        <dbReference type="ARBA" id="ARBA00022833"/>
    </source>
</evidence>
<organism evidence="7 8">
    <name type="scientific">Stachybotrys chlorohalonatus (strain IBT 40285)</name>
    <dbReference type="NCBI Taxonomy" id="1283841"/>
    <lineage>
        <taxon>Eukaryota</taxon>
        <taxon>Fungi</taxon>
        <taxon>Dikarya</taxon>
        <taxon>Ascomycota</taxon>
        <taxon>Pezizomycotina</taxon>
        <taxon>Sordariomycetes</taxon>
        <taxon>Hypocreomycetidae</taxon>
        <taxon>Hypocreales</taxon>
        <taxon>Stachybotryaceae</taxon>
        <taxon>Stachybotrys</taxon>
    </lineage>
</organism>
<dbReference type="Proteomes" id="UP000028524">
    <property type="component" value="Unassembled WGS sequence"/>
</dbReference>
<dbReference type="InterPro" id="IPR019787">
    <property type="entry name" value="Znf_PHD-finger"/>
</dbReference>
<reference evidence="7 8" key="1">
    <citation type="journal article" date="2014" name="BMC Genomics">
        <title>Comparative genome sequencing reveals chemotype-specific gene clusters in the toxigenic black mold Stachybotrys.</title>
        <authorList>
            <person name="Semeiks J."/>
            <person name="Borek D."/>
            <person name="Otwinowski Z."/>
            <person name="Grishin N.V."/>
        </authorList>
    </citation>
    <scope>NUCLEOTIDE SEQUENCE [LARGE SCALE GENOMIC DNA]</scope>
    <source>
        <strain evidence="7 8">IBT 40285</strain>
    </source>
</reference>
<dbReference type="OrthoDB" id="419183at2759"/>
<evidence type="ECO:0000313" key="8">
    <source>
        <dbReference type="Proteomes" id="UP000028524"/>
    </source>
</evidence>
<feature type="region of interest" description="Disordered" evidence="5">
    <location>
        <begin position="136"/>
        <end position="159"/>
    </location>
</feature>
<evidence type="ECO:0000259" key="6">
    <source>
        <dbReference type="PROSITE" id="PS50016"/>
    </source>
</evidence>
<keyword evidence="1" id="KW-0479">Metal-binding</keyword>
<evidence type="ECO:0000313" key="7">
    <source>
        <dbReference type="EMBL" id="KFA70044.1"/>
    </source>
</evidence>
<feature type="compositionally biased region" description="Low complexity" evidence="5">
    <location>
        <begin position="448"/>
        <end position="463"/>
    </location>
</feature>
<feature type="region of interest" description="Disordered" evidence="5">
    <location>
        <begin position="324"/>
        <end position="363"/>
    </location>
</feature>
<proteinExistence type="predicted"/>
<feature type="compositionally biased region" description="Acidic residues" evidence="5">
    <location>
        <begin position="586"/>
        <end position="597"/>
    </location>
</feature>
<dbReference type="OMA" id="GGHLMIQ"/>
<dbReference type="PROSITE" id="PS01359">
    <property type="entry name" value="ZF_PHD_1"/>
    <property type="match status" value="1"/>
</dbReference>
<gene>
    <name evidence="7" type="ORF">S40285_02049</name>
</gene>
<feature type="compositionally biased region" description="Polar residues" evidence="5">
    <location>
        <begin position="66"/>
        <end position="76"/>
    </location>
</feature>
<dbReference type="InterPro" id="IPR001965">
    <property type="entry name" value="Znf_PHD"/>
</dbReference>
<keyword evidence="3" id="KW-0862">Zinc</keyword>
<feature type="compositionally biased region" description="Polar residues" evidence="5">
    <location>
        <begin position="531"/>
        <end position="544"/>
    </location>
</feature>
<evidence type="ECO:0000256" key="5">
    <source>
        <dbReference type="SAM" id="MobiDB-lite"/>
    </source>
</evidence>
<name>A0A084R1F9_STAC4</name>
<dbReference type="InterPro" id="IPR011011">
    <property type="entry name" value="Znf_FYVE_PHD"/>
</dbReference>
<dbReference type="SUPFAM" id="SSF57903">
    <property type="entry name" value="FYVE/PHD zinc finger"/>
    <property type="match status" value="1"/>
</dbReference>
<dbReference type="SMART" id="SM00249">
    <property type="entry name" value="PHD"/>
    <property type="match status" value="1"/>
</dbReference>
<evidence type="ECO:0000256" key="2">
    <source>
        <dbReference type="ARBA" id="ARBA00022771"/>
    </source>
</evidence>
<evidence type="ECO:0000256" key="1">
    <source>
        <dbReference type="ARBA" id="ARBA00022723"/>
    </source>
</evidence>
<evidence type="ECO:0000256" key="4">
    <source>
        <dbReference type="PROSITE-ProRule" id="PRU00146"/>
    </source>
</evidence>
<dbReference type="PROSITE" id="PS50016">
    <property type="entry name" value="ZF_PHD_2"/>
    <property type="match status" value="1"/>
</dbReference>
<protein>
    <recommendedName>
        <fullName evidence="6">PHD-type domain-containing protein</fullName>
    </recommendedName>
</protein>
<feature type="region of interest" description="Disordered" evidence="5">
    <location>
        <begin position="34"/>
        <end position="76"/>
    </location>
</feature>
<dbReference type="Pfam" id="PF20826">
    <property type="entry name" value="PHD_5"/>
    <property type="match status" value="1"/>
</dbReference>
<dbReference type="InParanoid" id="A0A084R1F9"/>
<feature type="domain" description="PHD-type" evidence="6">
    <location>
        <begin position="718"/>
        <end position="769"/>
    </location>
</feature>
<dbReference type="HOGENOM" id="CLU_007079_0_0_1"/>
<dbReference type="Gene3D" id="3.30.40.10">
    <property type="entry name" value="Zinc/RING finger domain, C3HC4 (zinc finger)"/>
    <property type="match status" value="1"/>
</dbReference>
<feature type="compositionally biased region" description="Polar residues" evidence="5">
    <location>
        <begin position="684"/>
        <end position="695"/>
    </location>
</feature>
<accession>A0A084R1F9</accession>
<keyword evidence="8" id="KW-1185">Reference proteome</keyword>